<feature type="region of interest" description="Disordered" evidence="3">
    <location>
        <begin position="72"/>
        <end position="96"/>
    </location>
</feature>
<keyword evidence="2 4" id="KW-0732">Signal</keyword>
<dbReference type="Proteomes" id="UP000186806">
    <property type="component" value="Unassembled WGS sequence"/>
</dbReference>
<evidence type="ECO:0000313" key="5">
    <source>
        <dbReference type="EMBL" id="OLO12838.1"/>
    </source>
</evidence>
<feature type="compositionally biased region" description="Basic and acidic residues" evidence="3">
    <location>
        <begin position="81"/>
        <end position="95"/>
    </location>
</feature>
<evidence type="ECO:0000256" key="4">
    <source>
        <dbReference type="SAM" id="SignalP"/>
    </source>
</evidence>
<feature type="chain" id="PRO_5012819228" evidence="4">
    <location>
        <begin position="23"/>
        <end position="167"/>
    </location>
</feature>
<sequence>MRKLTGALCLGVMSVLSMPAMANEVGVIDWRQALLDSDAAQRSMNELKNQIGDKKQRAESLSQELQQLQQKLQQDGAVMSDAERKSAQQELRTKGSEFQQLRQQIQSMQQKKEQSFMQSAKPKLDRAIEQVVERHDLDLVVDRDAVVYSEDGLDVTEEVTRIFNSLN</sequence>
<gene>
    <name evidence="5" type="ORF">BTW10_02075</name>
</gene>
<evidence type="ECO:0000256" key="3">
    <source>
        <dbReference type="SAM" id="MobiDB-lite"/>
    </source>
</evidence>
<dbReference type="InterPro" id="IPR005632">
    <property type="entry name" value="Chaperone_Skp"/>
</dbReference>
<comment type="similarity">
    <text evidence="1">Belongs to the Skp family.</text>
</comment>
<dbReference type="SUPFAM" id="SSF111384">
    <property type="entry name" value="OmpH-like"/>
    <property type="match status" value="1"/>
</dbReference>
<dbReference type="GO" id="GO:0051082">
    <property type="term" value="F:unfolded protein binding"/>
    <property type="evidence" value="ECO:0007669"/>
    <property type="project" value="InterPro"/>
</dbReference>
<dbReference type="InterPro" id="IPR024930">
    <property type="entry name" value="Skp_dom_sf"/>
</dbReference>
<dbReference type="SMART" id="SM00935">
    <property type="entry name" value="OmpH"/>
    <property type="match status" value="1"/>
</dbReference>
<dbReference type="PANTHER" id="PTHR35089:SF1">
    <property type="entry name" value="CHAPERONE PROTEIN SKP"/>
    <property type="match status" value="1"/>
</dbReference>
<comment type="caution">
    <text evidence="5">The sequence shown here is derived from an EMBL/GenBank/DDBJ whole genome shotgun (WGS) entry which is preliminary data.</text>
</comment>
<reference evidence="5 6" key="1">
    <citation type="submission" date="2016-12" db="EMBL/GenBank/DDBJ databases">
        <title>Draft genome sequences of strains Salinicola socius SMB35, Salinicola sp. MH3R3-1 and Chromohalobacter sp. SMB17 from the Verkhnekamsk potash mining region of Russia.</title>
        <authorList>
            <person name="Mavrodi D.V."/>
            <person name="Olsson B.E."/>
            <person name="Korsakova E.S."/>
            <person name="Pyankova A."/>
            <person name="Mavrodi O.V."/>
            <person name="Plotnikova E.G."/>
        </authorList>
    </citation>
    <scope>NUCLEOTIDE SEQUENCE [LARGE SCALE GENOMIC DNA]</scope>
    <source>
        <strain evidence="5 6">SMB17</strain>
    </source>
</reference>
<evidence type="ECO:0000256" key="1">
    <source>
        <dbReference type="ARBA" id="ARBA00009091"/>
    </source>
</evidence>
<evidence type="ECO:0000313" key="6">
    <source>
        <dbReference type="Proteomes" id="UP000186806"/>
    </source>
</evidence>
<name>A0A1Q8TGQ2_9GAMM</name>
<dbReference type="STRING" id="223900.GCA_000821045_00258"/>
<organism evidence="5 6">
    <name type="scientific">Chromohalobacter japonicus</name>
    <dbReference type="NCBI Taxonomy" id="223900"/>
    <lineage>
        <taxon>Bacteria</taxon>
        <taxon>Pseudomonadati</taxon>
        <taxon>Pseudomonadota</taxon>
        <taxon>Gammaproteobacteria</taxon>
        <taxon>Oceanospirillales</taxon>
        <taxon>Halomonadaceae</taxon>
        <taxon>Chromohalobacter</taxon>
    </lineage>
</organism>
<dbReference type="GO" id="GO:0050821">
    <property type="term" value="P:protein stabilization"/>
    <property type="evidence" value="ECO:0007669"/>
    <property type="project" value="TreeGrafter"/>
</dbReference>
<dbReference type="RefSeq" id="WP_075367954.1">
    <property type="nucleotide sequence ID" value="NZ_JAKGAJ010000002.1"/>
</dbReference>
<dbReference type="EMBL" id="MSDQ01000005">
    <property type="protein sequence ID" value="OLO12838.1"/>
    <property type="molecule type" value="Genomic_DNA"/>
</dbReference>
<accession>A0A1Q8TGQ2</accession>
<evidence type="ECO:0000256" key="2">
    <source>
        <dbReference type="ARBA" id="ARBA00022729"/>
    </source>
</evidence>
<keyword evidence="6" id="KW-1185">Reference proteome</keyword>
<feature type="signal peptide" evidence="4">
    <location>
        <begin position="1"/>
        <end position="22"/>
    </location>
</feature>
<dbReference type="Pfam" id="PF03938">
    <property type="entry name" value="OmpH"/>
    <property type="match status" value="1"/>
</dbReference>
<protein>
    <submittedName>
        <fullName evidence="5">Molecular chaperone Skp</fullName>
    </submittedName>
</protein>
<dbReference type="AlphaFoldDB" id="A0A1Q8TGQ2"/>
<dbReference type="PANTHER" id="PTHR35089">
    <property type="entry name" value="CHAPERONE PROTEIN SKP"/>
    <property type="match status" value="1"/>
</dbReference>
<proteinExistence type="inferred from homology"/>
<dbReference type="Gene3D" id="3.30.910.20">
    <property type="entry name" value="Skp domain"/>
    <property type="match status" value="1"/>
</dbReference>
<dbReference type="GO" id="GO:0005829">
    <property type="term" value="C:cytosol"/>
    <property type="evidence" value="ECO:0007669"/>
    <property type="project" value="TreeGrafter"/>
</dbReference>